<proteinExistence type="predicted"/>
<name>A0A7H0F3G0_9CYAN</name>
<reference evidence="1 2" key="1">
    <citation type="submission" date="2020-08" db="EMBL/GenBank/DDBJ databases">
        <title>Complete genome sequence of Raphidiopsis curvispora isolated from drinking water reservoir in South Korea.</title>
        <authorList>
            <person name="Jeong J."/>
        </authorList>
    </citation>
    <scope>NUCLEOTIDE SEQUENCE [LARGE SCALE GENOMIC DNA]</scope>
    <source>
        <strain evidence="1 2">GIHE-G1</strain>
    </source>
</reference>
<evidence type="ECO:0000313" key="1">
    <source>
        <dbReference type="EMBL" id="QNP30576.1"/>
    </source>
</evidence>
<organism evidence="1 2">
    <name type="scientific">Cylindrospermopsis curvispora GIHE-G1</name>
    <dbReference type="NCBI Taxonomy" id="2666332"/>
    <lineage>
        <taxon>Bacteria</taxon>
        <taxon>Bacillati</taxon>
        <taxon>Cyanobacteriota</taxon>
        <taxon>Cyanophyceae</taxon>
        <taxon>Nostocales</taxon>
        <taxon>Aphanizomenonaceae</taxon>
        <taxon>Cylindrospermopsis</taxon>
    </lineage>
</organism>
<protein>
    <submittedName>
        <fullName evidence="1">Uncharacterized protein</fullName>
    </submittedName>
</protein>
<accession>A0A7H0F3G0</accession>
<sequence length="244" mass="28370">MTNIDSLLSSHQALLEEHAKQIGYQIVNIRQIVDKRMKEIHDGEDHLLEAQCVGLNRIIDTLRTDARCILFTEGFKNFLGKLDHIEYSWDVDYIDIIRTDPSNWMLANFKLPIGLMDYKVIECTNAYDDEEFYTGYEHVVSLEIDGEKSPLILNYSRDRDQYIEECSLAEIVQEYGDCDFERILESITEKEEEIQQLGREIAILVVYSISLFTLKPSVSVFEYNSSIPEKYLSWFAPPKISDNC</sequence>
<gene>
    <name evidence="1" type="ORF">IAR63_06025</name>
</gene>
<dbReference type="Proteomes" id="UP000516013">
    <property type="component" value="Chromosome"/>
</dbReference>
<dbReference type="KEGG" id="ccur:IAR63_06025"/>
<dbReference type="RefSeq" id="WP_057178888.1">
    <property type="nucleotide sequence ID" value="NZ_CP060822.1"/>
</dbReference>
<dbReference type="GeneID" id="92782511"/>
<keyword evidence="2" id="KW-1185">Reference proteome</keyword>
<dbReference type="AlphaFoldDB" id="A0A7H0F3G0"/>
<dbReference type="EMBL" id="CP060822">
    <property type="protein sequence ID" value="QNP30576.1"/>
    <property type="molecule type" value="Genomic_DNA"/>
</dbReference>
<evidence type="ECO:0000313" key="2">
    <source>
        <dbReference type="Proteomes" id="UP000516013"/>
    </source>
</evidence>